<dbReference type="InterPro" id="IPR003787">
    <property type="entry name" value="Sulphur_relay_DsrE/F-like"/>
</dbReference>
<gene>
    <name evidence="1" type="ordered locus">HacjB3_10355</name>
    <name evidence="2" type="ORF">C497_12312</name>
</gene>
<dbReference type="Gene3D" id="3.40.1260.10">
    <property type="entry name" value="DsrEFH-like"/>
    <property type="match status" value="1"/>
</dbReference>
<accession>D8J462</accession>
<dbReference type="InterPro" id="IPR027396">
    <property type="entry name" value="DsrEFH-like"/>
</dbReference>
<evidence type="ECO:0000313" key="4">
    <source>
        <dbReference type="Proteomes" id="UP000011645"/>
    </source>
</evidence>
<dbReference type="GeneID" id="9419881"/>
<dbReference type="KEGG" id="hje:HacjB3_10355"/>
<dbReference type="SUPFAM" id="SSF75169">
    <property type="entry name" value="DsrEFH-like"/>
    <property type="match status" value="1"/>
</dbReference>
<evidence type="ECO:0000313" key="2">
    <source>
        <dbReference type="EMBL" id="ELY36137.1"/>
    </source>
</evidence>
<reference evidence="2 4" key="2">
    <citation type="journal article" date="2014" name="PLoS Genet.">
        <title>Phylogenetically driven sequencing of extremely halophilic archaea reveals strategies for static and dynamic osmo-response.</title>
        <authorList>
            <person name="Becker E.A."/>
            <person name="Seitzer P.M."/>
            <person name="Tritt A."/>
            <person name="Larsen D."/>
            <person name="Krusor M."/>
            <person name="Yao A.I."/>
            <person name="Wu D."/>
            <person name="Madern D."/>
            <person name="Eisen J.A."/>
            <person name="Darling A.E."/>
            <person name="Facciotti M.T."/>
        </authorList>
    </citation>
    <scope>NUCLEOTIDE SEQUENCE [LARGE SCALE GENOMIC DNA]</scope>
    <source>
        <strain evidence="2">B3</strain>
        <strain evidence="4">DSM 18796 / CECT 7217 / JCM 14584 / KCTC 4019 / B3</strain>
    </source>
</reference>
<reference evidence="1 3" key="1">
    <citation type="journal article" date="2010" name="J. Bacteriol.">
        <title>Complete genome sequence of Halalkalicoccus jeotgali B3(T), an extremely halophilic archaeon.</title>
        <authorList>
            <person name="Roh S.W."/>
            <person name="Nam Y.D."/>
            <person name="Nam S.H."/>
            <person name="Choi S.H."/>
            <person name="Park H.S."/>
            <person name="Bae J.W."/>
        </authorList>
    </citation>
    <scope>NUCLEOTIDE SEQUENCE [LARGE SCALE GENOMIC DNA]</scope>
    <source>
        <strain evidence="1">B3</strain>
        <strain evidence="3">DSM 18796 / CECT 7217 / JCM 14584 / KCTC 4019 / B3</strain>
    </source>
</reference>
<dbReference type="Pfam" id="PF02635">
    <property type="entry name" value="DsrE"/>
    <property type="match status" value="1"/>
</dbReference>
<dbReference type="RefSeq" id="WP_008417029.1">
    <property type="nucleotide sequence ID" value="NC_014297.1"/>
</dbReference>
<dbReference type="EMBL" id="AOHV01000030">
    <property type="protein sequence ID" value="ELY36137.1"/>
    <property type="molecule type" value="Genomic_DNA"/>
</dbReference>
<evidence type="ECO:0000313" key="3">
    <source>
        <dbReference type="Proteomes" id="UP000000390"/>
    </source>
</evidence>
<dbReference type="PANTHER" id="PTHR37691:SF1">
    <property type="entry name" value="BLR3518 PROTEIN"/>
    <property type="match status" value="1"/>
</dbReference>
<keyword evidence="4" id="KW-1185">Reference proteome</keyword>
<dbReference type="OrthoDB" id="57062at2157"/>
<name>D8J462_HALJB</name>
<dbReference type="EMBL" id="CP002062">
    <property type="protein sequence ID" value="ADJ15454.1"/>
    <property type="molecule type" value="Genomic_DNA"/>
</dbReference>
<organism evidence="1 3">
    <name type="scientific">Halalkalicoccus jeotgali (strain DSM 18796 / CECT 7217 / JCM 14584 / KCTC 4019 / B3)</name>
    <dbReference type="NCBI Taxonomy" id="795797"/>
    <lineage>
        <taxon>Archaea</taxon>
        <taxon>Methanobacteriati</taxon>
        <taxon>Methanobacteriota</taxon>
        <taxon>Stenosarchaea group</taxon>
        <taxon>Halobacteria</taxon>
        <taxon>Halobacteriales</taxon>
        <taxon>Halococcaceae</taxon>
        <taxon>Halalkalicoccus</taxon>
    </lineage>
</organism>
<dbReference type="Proteomes" id="UP000011645">
    <property type="component" value="Unassembled WGS sequence"/>
</dbReference>
<dbReference type="AlphaFoldDB" id="D8J462"/>
<protein>
    <submittedName>
        <fullName evidence="1">Uncharacterized protein</fullName>
    </submittedName>
</protein>
<sequence length="116" mass="12147">MKTVLHVSSPHPDDQNHAAVNTLNLIGDEAVYSEGDDVVVLANGAGVRMFVDTTAAHPEMIERLADRGVALRACRNALYGMGATDDDLLPGVSGVPSGSGELARLQDDGFGYIKAP</sequence>
<dbReference type="PANTHER" id="PTHR37691">
    <property type="entry name" value="BLR3518 PROTEIN"/>
    <property type="match status" value="1"/>
</dbReference>
<dbReference type="HOGENOM" id="CLU_127515_4_2_2"/>
<proteinExistence type="predicted"/>
<dbReference type="eggNOG" id="arCOG04394">
    <property type="taxonomic scope" value="Archaea"/>
</dbReference>
<dbReference type="STRING" id="795797.HacjB3_10355"/>
<evidence type="ECO:0000313" key="1">
    <source>
        <dbReference type="EMBL" id="ADJ15454.1"/>
    </source>
</evidence>
<dbReference type="Proteomes" id="UP000000390">
    <property type="component" value="Chromosome"/>
</dbReference>
<dbReference type="PATRIC" id="fig|795797.18.peg.2066"/>